<dbReference type="InterPro" id="IPR001810">
    <property type="entry name" value="F-box_dom"/>
</dbReference>
<feature type="domain" description="F-box" evidence="3">
    <location>
        <begin position="33"/>
        <end position="79"/>
    </location>
</feature>
<gene>
    <name evidence="5" type="primary">LOC113510355</name>
</gene>
<dbReference type="SMART" id="SM00367">
    <property type="entry name" value="LRR_CC"/>
    <property type="match status" value="2"/>
</dbReference>
<dbReference type="InterPro" id="IPR006553">
    <property type="entry name" value="Leu-rich_rpt_Cys-con_subtyp"/>
</dbReference>
<evidence type="ECO:0000313" key="5">
    <source>
        <dbReference type="RefSeq" id="XP_052748340.1"/>
    </source>
</evidence>
<sequence>MGSLSADADVNIDMNDSGYVQDEATPQKSSSCQTSLLDLSDDVLLYILWYCSPMDLKALGFTCNRLGLLVRDRTLWTRVDARAQPCGADRLRWLLSYALNASTTELLLSGFARETNSSQGLTGATLGWQEWQSTRCPQPDYSLSRTQSMACQRRCHMSYIPSWTPWTKDESMQDESPPNADDSNQEVKPVFTITSIEMDHLKQTCNLTSLALEYCNIDCNRLGLSHFPSTLKKLSLRGTKCFNQRVDKTFLFRISDFLPHLEHLDVSECQWMEPVSLMTLSKMARLESLHMRDCRRLSEFVAYASLSMRYGFRKLKSLDVRGSPLGNSEVTALGWLPALQQLRLAAPAAAAASPPATSSPAPPLQPWERHVPEYFKTGMKLSDSETVSAQTNVSTMTENNINEDSQNKSDHSDEERDRQNKTEREASKRKNEKGDTQDRPESSKRQKRDPNTSSSSKYTNSSDSDSDNDDNDQSNCVLIKKFKLNGVNFSKATTIKHNTDSENGEQPSTSNCQNASTDSKPKLESYVRFRQNEAPVFINCQLFNNENRNGNANSNVNNDISNNGNSNANSNSNSHGNNSNNEINNASNENSDNNNENINGDNENANNEYRDFENRINDGPPYRIVQYNPQDPLHRIPRAHIVYVNVREQRHNVCRLTIPNEAPNAHEPRYCVTRLPPTRESDPSTLVTDIAVQHFGRAEGEDVSYFRIGPPGPELMGRPNVSNLRELTINGYRNITDRSLVHLATAAPHLRRIDFRGTRVTQRGVDDFKSLRPDVEIVFSEFVEKE</sequence>
<keyword evidence="4" id="KW-1185">Reference proteome</keyword>
<dbReference type="RefSeq" id="XP_052748340.1">
    <property type="nucleotide sequence ID" value="XM_052892380.1"/>
</dbReference>
<proteinExistence type="predicted"/>
<reference evidence="5" key="1">
    <citation type="submission" date="2025-08" db="UniProtKB">
        <authorList>
            <consortium name="RefSeq"/>
        </authorList>
    </citation>
    <scope>IDENTIFICATION</scope>
    <source>
        <tissue evidence="5">Whole larvae</tissue>
    </source>
</reference>
<feature type="region of interest" description="Disordered" evidence="2">
    <location>
        <begin position="166"/>
        <end position="186"/>
    </location>
</feature>
<feature type="compositionally biased region" description="Low complexity" evidence="2">
    <location>
        <begin position="549"/>
        <end position="607"/>
    </location>
</feature>
<feature type="compositionally biased region" description="Basic and acidic residues" evidence="2">
    <location>
        <begin position="405"/>
        <end position="450"/>
    </location>
</feature>
<evidence type="ECO:0000256" key="1">
    <source>
        <dbReference type="ARBA" id="ARBA00022786"/>
    </source>
</evidence>
<keyword evidence="1" id="KW-0833">Ubl conjugation pathway</keyword>
<feature type="region of interest" description="Disordered" evidence="2">
    <location>
        <begin position="379"/>
        <end position="472"/>
    </location>
</feature>
<dbReference type="SUPFAM" id="SSF81383">
    <property type="entry name" value="F-box domain"/>
    <property type="match status" value="1"/>
</dbReference>
<dbReference type="Pfam" id="PF00646">
    <property type="entry name" value="F-box"/>
    <property type="match status" value="1"/>
</dbReference>
<dbReference type="GeneID" id="113510355"/>
<organism evidence="4 5">
    <name type="scientific">Galleria mellonella</name>
    <name type="common">Greater wax moth</name>
    <dbReference type="NCBI Taxonomy" id="7137"/>
    <lineage>
        <taxon>Eukaryota</taxon>
        <taxon>Metazoa</taxon>
        <taxon>Ecdysozoa</taxon>
        <taxon>Arthropoda</taxon>
        <taxon>Hexapoda</taxon>
        <taxon>Insecta</taxon>
        <taxon>Pterygota</taxon>
        <taxon>Neoptera</taxon>
        <taxon>Endopterygota</taxon>
        <taxon>Lepidoptera</taxon>
        <taxon>Glossata</taxon>
        <taxon>Ditrysia</taxon>
        <taxon>Pyraloidea</taxon>
        <taxon>Pyralidae</taxon>
        <taxon>Galleriinae</taxon>
        <taxon>Galleria</taxon>
    </lineage>
</organism>
<feature type="compositionally biased region" description="Low complexity" evidence="2">
    <location>
        <begin position="451"/>
        <end position="463"/>
    </location>
</feature>
<dbReference type="Proteomes" id="UP001652740">
    <property type="component" value="Unplaced"/>
</dbReference>
<accession>A0ABM3MA86</accession>
<dbReference type="PANTHER" id="PTHR13318">
    <property type="entry name" value="PARTNER OF PAIRED, ISOFORM B-RELATED"/>
    <property type="match status" value="1"/>
</dbReference>
<feature type="compositionally biased region" description="Polar residues" evidence="2">
    <location>
        <begin position="504"/>
        <end position="518"/>
    </location>
</feature>
<dbReference type="Gene3D" id="3.80.10.10">
    <property type="entry name" value="Ribonuclease Inhibitor"/>
    <property type="match status" value="2"/>
</dbReference>
<feature type="region of interest" description="Disordered" evidence="2">
    <location>
        <begin position="549"/>
        <end position="622"/>
    </location>
</feature>
<name>A0ABM3MA86_GALME</name>
<protein>
    <submittedName>
        <fullName evidence="5">Ras guanine nucleotide exchange factor P isoform X1</fullName>
    </submittedName>
</protein>
<dbReference type="SUPFAM" id="SSF52047">
    <property type="entry name" value="RNI-like"/>
    <property type="match status" value="2"/>
</dbReference>
<evidence type="ECO:0000259" key="3">
    <source>
        <dbReference type="PROSITE" id="PS50181"/>
    </source>
</evidence>
<evidence type="ECO:0000256" key="2">
    <source>
        <dbReference type="SAM" id="MobiDB-lite"/>
    </source>
</evidence>
<feature type="region of interest" description="Disordered" evidence="2">
    <location>
        <begin position="497"/>
        <end position="519"/>
    </location>
</feature>
<feature type="compositionally biased region" description="Polar residues" evidence="2">
    <location>
        <begin position="384"/>
        <end position="404"/>
    </location>
</feature>
<dbReference type="InterPro" id="IPR032675">
    <property type="entry name" value="LRR_dom_sf"/>
</dbReference>
<dbReference type="InterPro" id="IPR036047">
    <property type="entry name" value="F-box-like_dom_sf"/>
</dbReference>
<dbReference type="Gene3D" id="1.20.1280.50">
    <property type="match status" value="1"/>
</dbReference>
<evidence type="ECO:0000313" key="4">
    <source>
        <dbReference type="Proteomes" id="UP001652740"/>
    </source>
</evidence>
<dbReference type="PROSITE" id="PS50181">
    <property type="entry name" value="FBOX"/>
    <property type="match status" value="1"/>
</dbReference>